<feature type="compositionally biased region" description="Basic residues" evidence="1">
    <location>
        <begin position="1"/>
        <end position="14"/>
    </location>
</feature>
<reference evidence="2" key="1">
    <citation type="submission" date="2021-03" db="EMBL/GenBank/DDBJ databases">
        <title>Draft genome sequence of rust myrtle Austropuccinia psidii MF-1, a brazilian biotype.</title>
        <authorList>
            <person name="Quecine M.C."/>
            <person name="Pachon D.M.R."/>
            <person name="Bonatelli M.L."/>
            <person name="Correr F.H."/>
            <person name="Franceschini L.M."/>
            <person name="Leite T.F."/>
            <person name="Margarido G.R.A."/>
            <person name="Almeida C.A."/>
            <person name="Ferrarezi J.A."/>
            <person name="Labate C.A."/>
        </authorList>
    </citation>
    <scope>NUCLEOTIDE SEQUENCE</scope>
    <source>
        <strain evidence="2">MF-1</strain>
    </source>
</reference>
<feature type="compositionally biased region" description="Basic and acidic residues" evidence="1">
    <location>
        <begin position="15"/>
        <end position="34"/>
    </location>
</feature>
<evidence type="ECO:0000313" key="2">
    <source>
        <dbReference type="EMBL" id="MBW0567177.1"/>
    </source>
</evidence>
<comment type="caution">
    <text evidence="2">The sequence shown here is derived from an EMBL/GenBank/DDBJ whole genome shotgun (WGS) entry which is preliminary data.</text>
</comment>
<dbReference type="Proteomes" id="UP000765509">
    <property type="component" value="Unassembled WGS sequence"/>
</dbReference>
<dbReference type="EMBL" id="AVOT02080338">
    <property type="protein sequence ID" value="MBW0567177.1"/>
    <property type="molecule type" value="Genomic_DNA"/>
</dbReference>
<feature type="region of interest" description="Disordered" evidence="1">
    <location>
        <begin position="1"/>
        <end position="54"/>
    </location>
</feature>
<dbReference type="AlphaFoldDB" id="A0A9Q3JR89"/>
<keyword evidence="3" id="KW-1185">Reference proteome</keyword>
<proteinExistence type="predicted"/>
<protein>
    <submittedName>
        <fullName evidence="2">Uncharacterized protein</fullName>
    </submittedName>
</protein>
<organism evidence="2 3">
    <name type="scientific">Austropuccinia psidii MF-1</name>
    <dbReference type="NCBI Taxonomy" id="1389203"/>
    <lineage>
        <taxon>Eukaryota</taxon>
        <taxon>Fungi</taxon>
        <taxon>Dikarya</taxon>
        <taxon>Basidiomycota</taxon>
        <taxon>Pucciniomycotina</taxon>
        <taxon>Pucciniomycetes</taxon>
        <taxon>Pucciniales</taxon>
        <taxon>Sphaerophragmiaceae</taxon>
        <taxon>Austropuccinia</taxon>
    </lineage>
</organism>
<sequence length="139" mass="16121">MLRERTKLRRRVKCGSRDKKSNKSEEESKNKEPETQFSEELPSETQTEININNANRELKDMGLSGGGIEEKIKRNKKREATNVKLNIYDLEGKELSEKALTEIILAENHHFVIDHSFTDFSITYIRLGYETIPIIVILN</sequence>
<gene>
    <name evidence="2" type="ORF">O181_106892</name>
</gene>
<feature type="compositionally biased region" description="Polar residues" evidence="1">
    <location>
        <begin position="35"/>
        <end position="54"/>
    </location>
</feature>
<evidence type="ECO:0000313" key="3">
    <source>
        <dbReference type="Proteomes" id="UP000765509"/>
    </source>
</evidence>
<name>A0A9Q3JR89_9BASI</name>
<evidence type="ECO:0000256" key="1">
    <source>
        <dbReference type="SAM" id="MobiDB-lite"/>
    </source>
</evidence>
<accession>A0A9Q3JR89</accession>